<gene>
    <name evidence="11" type="ORF">H9777_10540</name>
</gene>
<dbReference type="Gene3D" id="3.20.20.80">
    <property type="entry name" value="Glycosidases"/>
    <property type="match status" value="1"/>
</dbReference>
<dbReference type="InterPro" id="IPR013783">
    <property type="entry name" value="Ig-like_fold"/>
</dbReference>
<dbReference type="InterPro" id="IPR023232">
    <property type="entry name" value="Glyco_hydro_2_AS"/>
</dbReference>
<dbReference type="InterPro" id="IPR006104">
    <property type="entry name" value="Glyco_hydro_2_N"/>
</dbReference>
<dbReference type="Gene3D" id="2.80.10.50">
    <property type="match status" value="1"/>
</dbReference>
<protein>
    <recommendedName>
        <fullName evidence="5">beta-galactosidase</fullName>
        <ecNumber evidence="5">3.2.1.23</ecNumber>
    </recommendedName>
    <alternativeName>
        <fullName evidence="9">Lactase</fullName>
    </alternativeName>
</protein>
<dbReference type="SUPFAM" id="SSF50370">
    <property type="entry name" value="Ricin B-like lectins"/>
    <property type="match status" value="1"/>
</dbReference>
<dbReference type="SUPFAM" id="SSF74650">
    <property type="entry name" value="Galactose mutarotase-like"/>
    <property type="match status" value="1"/>
</dbReference>
<dbReference type="AlphaFoldDB" id="A0A948WY28"/>
<dbReference type="Proteomes" id="UP000783796">
    <property type="component" value="Unassembled WGS sequence"/>
</dbReference>
<keyword evidence="7" id="KW-0106">Calcium</keyword>
<organism evidence="11 12">
    <name type="scientific">Candidatus Phocaeicola faecigallinarum</name>
    <dbReference type="NCBI Taxonomy" id="2838732"/>
    <lineage>
        <taxon>Bacteria</taxon>
        <taxon>Pseudomonadati</taxon>
        <taxon>Bacteroidota</taxon>
        <taxon>Bacteroidia</taxon>
        <taxon>Bacteroidales</taxon>
        <taxon>Bacteroidaceae</taxon>
        <taxon>Phocaeicola</taxon>
    </lineage>
</organism>
<dbReference type="Gene3D" id="2.60.120.260">
    <property type="entry name" value="Galactose-binding domain-like"/>
    <property type="match status" value="1"/>
</dbReference>
<dbReference type="EC" id="3.2.1.23" evidence="5"/>
<dbReference type="Pfam" id="PF16353">
    <property type="entry name" value="LacZ_4"/>
    <property type="match status" value="1"/>
</dbReference>
<dbReference type="SMART" id="SM01038">
    <property type="entry name" value="Bgal_small_N"/>
    <property type="match status" value="1"/>
</dbReference>
<evidence type="ECO:0000256" key="9">
    <source>
        <dbReference type="ARBA" id="ARBA00032230"/>
    </source>
</evidence>
<reference evidence="11" key="2">
    <citation type="submission" date="2021-04" db="EMBL/GenBank/DDBJ databases">
        <authorList>
            <person name="Gilroy R."/>
        </authorList>
    </citation>
    <scope>NUCLEOTIDE SEQUENCE</scope>
    <source>
        <strain evidence="11">G4-2901</strain>
    </source>
</reference>
<comment type="cofactor">
    <cofactor evidence="2">
        <name>Ca(2+)</name>
        <dbReference type="ChEBI" id="CHEBI:29108"/>
    </cofactor>
</comment>
<dbReference type="PROSITE" id="PS00608">
    <property type="entry name" value="GLYCOSYL_HYDROL_F2_2"/>
    <property type="match status" value="1"/>
</dbReference>
<keyword evidence="6" id="KW-0378">Hydrolase</keyword>
<dbReference type="InterPro" id="IPR035992">
    <property type="entry name" value="Ricin_B-like_lectins"/>
</dbReference>
<evidence type="ECO:0000313" key="11">
    <source>
        <dbReference type="EMBL" id="MBU3838726.1"/>
    </source>
</evidence>
<comment type="catalytic activity">
    <reaction evidence="1">
        <text>Hydrolysis of terminal non-reducing beta-D-galactose residues in beta-D-galactosides.</text>
        <dbReference type="EC" id="3.2.1.23"/>
    </reaction>
</comment>
<name>A0A948WY28_9BACT</name>
<proteinExistence type="inferred from homology"/>
<keyword evidence="8" id="KW-0326">Glycosidase</keyword>
<dbReference type="SUPFAM" id="SSF49785">
    <property type="entry name" value="Galactose-binding domain-like"/>
    <property type="match status" value="1"/>
</dbReference>
<dbReference type="InterPro" id="IPR032312">
    <property type="entry name" value="LacZ_4"/>
</dbReference>
<dbReference type="PANTHER" id="PTHR46323:SF2">
    <property type="entry name" value="BETA-GALACTOSIDASE"/>
    <property type="match status" value="1"/>
</dbReference>
<dbReference type="InterPro" id="IPR006103">
    <property type="entry name" value="Glyco_hydro_2_cat"/>
</dbReference>
<dbReference type="InterPro" id="IPR036156">
    <property type="entry name" value="Beta-gal/glucu_dom_sf"/>
</dbReference>
<evidence type="ECO:0000256" key="3">
    <source>
        <dbReference type="ARBA" id="ARBA00007401"/>
    </source>
</evidence>
<dbReference type="InterPro" id="IPR004199">
    <property type="entry name" value="B-gal_small/dom_5"/>
</dbReference>
<dbReference type="InterPro" id="IPR017853">
    <property type="entry name" value="GH"/>
</dbReference>
<feature type="domain" description="Beta galactosidase small chain/" evidence="10">
    <location>
        <begin position="939"/>
        <end position="1196"/>
    </location>
</feature>
<comment type="caution">
    <text evidence="11">The sequence shown here is derived from an EMBL/GenBank/DDBJ whole genome shotgun (WGS) entry which is preliminary data.</text>
</comment>
<dbReference type="GO" id="GO:0030246">
    <property type="term" value="F:carbohydrate binding"/>
    <property type="evidence" value="ECO:0007669"/>
    <property type="project" value="InterPro"/>
</dbReference>
<evidence type="ECO:0000313" key="12">
    <source>
        <dbReference type="Proteomes" id="UP000783796"/>
    </source>
</evidence>
<dbReference type="GO" id="GO:0004565">
    <property type="term" value="F:beta-galactosidase activity"/>
    <property type="evidence" value="ECO:0007669"/>
    <property type="project" value="UniProtKB-EC"/>
</dbReference>
<evidence type="ECO:0000256" key="2">
    <source>
        <dbReference type="ARBA" id="ARBA00001913"/>
    </source>
</evidence>
<dbReference type="PANTHER" id="PTHR46323">
    <property type="entry name" value="BETA-GALACTOSIDASE"/>
    <property type="match status" value="1"/>
</dbReference>
<dbReference type="InterPro" id="IPR006101">
    <property type="entry name" value="Glyco_hydro_2"/>
</dbReference>
<dbReference type="GO" id="GO:0009341">
    <property type="term" value="C:beta-galactosidase complex"/>
    <property type="evidence" value="ECO:0007669"/>
    <property type="project" value="InterPro"/>
</dbReference>
<dbReference type="SUPFAM" id="SSF51445">
    <property type="entry name" value="(Trans)glycosidases"/>
    <property type="match status" value="1"/>
</dbReference>
<dbReference type="InterPro" id="IPR006102">
    <property type="entry name" value="Ig-like_GH2"/>
</dbReference>
<comment type="subunit">
    <text evidence="4">Monomer.</text>
</comment>
<reference evidence="11" key="1">
    <citation type="journal article" date="2021" name="PeerJ">
        <title>Extensive microbial diversity within the chicken gut microbiome revealed by metagenomics and culture.</title>
        <authorList>
            <person name="Gilroy R."/>
            <person name="Ravi A."/>
            <person name="Getino M."/>
            <person name="Pursley I."/>
            <person name="Horton D.L."/>
            <person name="Alikhan N.F."/>
            <person name="Baker D."/>
            <person name="Gharbi K."/>
            <person name="Hall N."/>
            <person name="Watson M."/>
            <person name="Adriaenssens E.M."/>
            <person name="Foster-Nyarko E."/>
            <person name="Jarju S."/>
            <person name="Secka A."/>
            <person name="Antonio M."/>
            <person name="Oren A."/>
            <person name="Chaudhuri R.R."/>
            <person name="La Ragione R."/>
            <person name="Hildebrand F."/>
            <person name="Pallen M.J."/>
        </authorList>
    </citation>
    <scope>NUCLEOTIDE SEQUENCE</scope>
    <source>
        <strain evidence="11">G4-2901</strain>
    </source>
</reference>
<comment type="similarity">
    <text evidence="3">Belongs to the glycosyl hydrolase 2 family.</text>
</comment>
<dbReference type="InterPro" id="IPR008979">
    <property type="entry name" value="Galactose-bd-like_sf"/>
</dbReference>
<evidence type="ECO:0000256" key="5">
    <source>
        <dbReference type="ARBA" id="ARBA00012756"/>
    </source>
</evidence>
<dbReference type="InterPro" id="IPR014718">
    <property type="entry name" value="GH-type_carb-bd"/>
</dbReference>
<evidence type="ECO:0000256" key="7">
    <source>
        <dbReference type="ARBA" id="ARBA00022837"/>
    </source>
</evidence>
<dbReference type="InterPro" id="IPR011013">
    <property type="entry name" value="Gal_mutarotase_sf_dom"/>
</dbReference>
<evidence type="ECO:0000256" key="4">
    <source>
        <dbReference type="ARBA" id="ARBA00011245"/>
    </source>
</evidence>
<dbReference type="SUPFAM" id="SSF49303">
    <property type="entry name" value="beta-Galactosidase/glucuronidase domain"/>
    <property type="match status" value="2"/>
</dbReference>
<dbReference type="Pfam" id="PF02929">
    <property type="entry name" value="Bgal_small_N"/>
    <property type="match status" value="1"/>
</dbReference>
<dbReference type="Gene3D" id="2.70.98.10">
    <property type="match status" value="1"/>
</dbReference>
<evidence type="ECO:0000259" key="10">
    <source>
        <dbReference type="SMART" id="SM01038"/>
    </source>
</evidence>
<dbReference type="InterPro" id="IPR050347">
    <property type="entry name" value="Bact_Beta-galactosidase"/>
</dbReference>
<dbReference type="GO" id="GO:0005990">
    <property type="term" value="P:lactose catabolic process"/>
    <property type="evidence" value="ECO:0007669"/>
    <property type="project" value="TreeGrafter"/>
</dbReference>
<evidence type="ECO:0000256" key="8">
    <source>
        <dbReference type="ARBA" id="ARBA00023295"/>
    </source>
</evidence>
<sequence length="1199" mass="136072">MRNRLLFILATLVFAFTFAGLDAQKRFDSKKLYSVSSVKYKGKVWTYAGVAPKIKLSSANEADKAQLWSIADLSGSYRFVNPFDNQAIQAGENGFVQAVETNGSDEMQLWLIKPEGKYVRLIPSNKAQWMAVCKEDGSVVLMDADKAKNDEAALFIITETKVAAPASAQTAVREKVYWEDETMFAENKEKGHATYTPYVSEKEMMADREFYATPWVYTKSKSVEFLNGDWYFNFVPQPSERPVDFYKEDYDIRSWATIPVPSNWEMHGYDRPIYCNVEYPHSNTPPYIDARKGFNDGGKNYGINPVGSYVRFFDLPENWDGKRTFIQFGGIYSAAFVYLNGEYVGYTQGANNVAEFDITKLLREKDNKLAVQVFRWSDGSYLECQDMFRMSGIFRDVFIYSTPLVSVRDHYITSELTPESGYKDGKMNVELTLDNRDGMSGDKDIVVRLSDPFGKTVAEETLSVSFTGKKRTDKLNVSFDLKDLLLWTAETPDLYTVSVIQRNGGKDEMAFSTKYGFRDIEIKGSLVYINGKRVFFKGVNRHDTHPLYGRAVTTESMLEDVLLMKRNNINTIRTSHYPNAAKMYAMFDYYGLYTMDEADLEDHANQSISDMPSWIPAFVDRIDRMVLRDRNHPSVIFWSLGNECGGGNNFQACYDAAKRLDPRPVHHESTRDGKEYGGNRFSDLYSKMYPGMDWMDKYVNSFDKPMFICEYAHAMGNAIGNLKEYWESIESSNSTIGGAIWDWVDQAIYEPKDILNGTYEGRLHTGYDFPGPHQGNFCSNGIVPATRHESPKLKEVKAVYQYVKFAMTEKNVKKNTVSININNTYDFITLNGYELLWETVENGNIVGKDSMLLPAIAPDMSQDFTLKLQGTNLKNAEKNGSEVMLNLYVRNTKQTEWSTAGHTVAQKQFELLSRGTLPELKSKAKVAGLNVEKNEKEITVGNAFVFAAFDVTTGRMTELRLNGLDVIYGKQGFLYDNHRFVENDRGPFKTENGLEPTGNCNVVEESDGRVVVTTSRGGTLCDSEIIYTFLPNGILDMDVKLTPKTKELYRAGLVCAVNAGLNKVDYYALGPWENYIDRKEGCMMGRYSTTVDDMVERYMKPQSMGNRESLRELKLTGKDGCGIRIETEGSVSFSALRYSDTDLMNAKHMWELQKRPYIVLHLDAQVRGLGNGSCGPTTLDTYKIAPLPFKYKLRISYTD</sequence>
<dbReference type="EMBL" id="JAHLFW010000088">
    <property type="protein sequence ID" value="MBU3838726.1"/>
    <property type="molecule type" value="Genomic_DNA"/>
</dbReference>
<dbReference type="Pfam" id="PF02836">
    <property type="entry name" value="Glyco_hydro_2_C"/>
    <property type="match status" value="1"/>
</dbReference>
<dbReference type="Gene3D" id="2.60.40.10">
    <property type="entry name" value="Immunoglobulins"/>
    <property type="match status" value="2"/>
</dbReference>
<evidence type="ECO:0000256" key="1">
    <source>
        <dbReference type="ARBA" id="ARBA00001412"/>
    </source>
</evidence>
<dbReference type="Pfam" id="PF00703">
    <property type="entry name" value="Glyco_hydro_2"/>
    <property type="match status" value="1"/>
</dbReference>
<evidence type="ECO:0000256" key="6">
    <source>
        <dbReference type="ARBA" id="ARBA00022801"/>
    </source>
</evidence>
<dbReference type="PRINTS" id="PR00132">
    <property type="entry name" value="GLHYDRLASE2"/>
</dbReference>
<accession>A0A948WY28</accession>
<dbReference type="Pfam" id="PF02837">
    <property type="entry name" value="Glyco_hydro_2_N"/>
    <property type="match status" value="1"/>
</dbReference>